<dbReference type="PANTHER" id="PTHR35797">
    <property type="entry name" value="PROTEASE-RELATED"/>
    <property type="match status" value="1"/>
</dbReference>
<feature type="domain" description="CAAX prenyl protease 2/Lysostaphin resistance protein A-like" evidence="2">
    <location>
        <begin position="3"/>
        <end position="105"/>
    </location>
</feature>
<dbReference type="InterPro" id="IPR003675">
    <property type="entry name" value="Rce1/LyrA-like_dom"/>
</dbReference>
<feature type="transmembrane region" description="Helical" evidence="1">
    <location>
        <begin position="66"/>
        <end position="85"/>
    </location>
</feature>
<comment type="caution">
    <text evidence="3">The sequence shown here is derived from an EMBL/GenBank/DDBJ whole genome shotgun (WGS) entry which is preliminary data.</text>
</comment>
<feature type="transmembrane region" description="Helical" evidence="1">
    <location>
        <begin position="116"/>
        <end position="136"/>
    </location>
</feature>
<accession>A0A561ST49</accession>
<reference evidence="3 4" key="1">
    <citation type="submission" date="2019-06" db="EMBL/GenBank/DDBJ databases">
        <title>Sequencing the genomes of 1000 actinobacteria strains.</title>
        <authorList>
            <person name="Klenk H.-P."/>
        </authorList>
    </citation>
    <scope>NUCLEOTIDE SEQUENCE [LARGE SCALE GENOMIC DNA]</scope>
    <source>
        <strain evidence="3 4">DSM 45671</strain>
    </source>
</reference>
<sequence length="178" mass="19247">MVIGFVLVAGPLSEEFGWRGYAQPRLRRTLPPGRTAVLLGLVWAAWHVPLFLLTGTTQAETGLDSWETLFFFAAFVPMSYTIWVVSERMRGGVAAAVAVHFASNGAAGLFPTSSTAGALVATAVATVIAVALHVLVGRNGVARCRRAPGRHRRARRRLSPRTTFDRRERRATACSMAA</sequence>
<evidence type="ECO:0000313" key="4">
    <source>
        <dbReference type="Proteomes" id="UP000321261"/>
    </source>
</evidence>
<dbReference type="Proteomes" id="UP000321261">
    <property type="component" value="Unassembled WGS sequence"/>
</dbReference>
<feature type="transmembrane region" description="Helical" evidence="1">
    <location>
        <begin position="35"/>
        <end position="54"/>
    </location>
</feature>
<keyword evidence="1" id="KW-1133">Transmembrane helix</keyword>
<keyword evidence="1" id="KW-0472">Membrane</keyword>
<dbReference type="GO" id="GO:0006508">
    <property type="term" value="P:proteolysis"/>
    <property type="evidence" value="ECO:0007669"/>
    <property type="project" value="UniProtKB-KW"/>
</dbReference>
<protein>
    <submittedName>
        <fullName evidence="3">CAAX prenyl protease-like protein</fullName>
    </submittedName>
</protein>
<keyword evidence="1" id="KW-0812">Transmembrane</keyword>
<keyword evidence="3" id="KW-0645">Protease</keyword>
<proteinExistence type="predicted"/>
<dbReference type="AlphaFoldDB" id="A0A561ST49"/>
<dbReference type="GO" id="GO:0080120">
    <property type="term" value="P:CAAX-box protein maturation"/>
    <property type="evidence" value="ECO:0007669"/>
    <property type="project" value="UniProtKB-ARBA"/>
</dbReference>
<dbReference type="Pfam" id="PF02517">
    <property type="entry name" value="Rce1-like"/>
    <property type="match status" value="1"/>
</dbReference>
<name>A0A561ST49_9PSEU</name>
<dbReference type="EMBL" id="VIWU01000001">
    <property type="protein sequence ID" value="TWF78025.1"/>
    <property type="molecule type" value="Genomic_DNA"/>
</dbReference>
<dbReference type="OrthoDB" id="3693644at2"/>
<dbReference type="InterPro" id="IPR042150">
    <property type="entry name" value="MmRce1-like"/>
</dbReference>
<evidence type="ECO:0000259" key="2">
    <source>
        <dbReference type="Pfam" id="PF02517"/>
    </source>
</evidence>
<dbReference type="GO" id="GO:0004175">
    <property type="term" value="F:endopeptidase activity"/>
    <property type="evidence" value="ECO:0007669"/>
    <property type="project" value="UniProtKB-ARBA"/>
</dbReference>
<evidence type="ECO:0000256" key="1">
    <source>
        <dbReference type="SAM" id="Phobius"/>
    </source>
</evidence>
<feature type="transmembrane region" description="Helical" evidence="1">
    <location>
        <begin position="92"/>
        <end position="110"/>
    </location>
</feature>
<keyword evidence="4" id="KW-1185">Reference proteome</keyword>
<dbReference type="RefSeq" id="WP_147257103.1">
    <property type="nucleotide sequence ID" value="NZ_VIWU01000001.1"/>
</dbReference>
<gene>
    <name evidence="3" type="ORF">FHX44_113944</name>
</gene>
<dbReference type="PANTHER" id="PTHR35797:SF1">
    <property type="entry name" value="PROTEASE"/>
    <property type="match status" value="1"/>
</dbReference>
<evidence type="ECO:0000313" key="3">
    <source>
        <dbReference type="EMBL" id="TWF78025.1"/>
    </source>
</evidence>
<keyword evidence="3" id="KW-0378">Hydrolase</keyword>
<organism evidence="3 4">
    <name type="scientific">Pseudonocardia hierapolitana</name>
    <dbReference type="NCBI Taxonomy" id="1128676"/>
    <lineage>
        <taxon>Bacteria</taxon>
        <taxon>Bacillati</taxon>
        <taxon>Actinomycetota</taxon>
        <taxon>Actinomycetes</taxon>
        <taxon>Pseudonocardiales</taxon>
        <taxon>Pseudonocardiaceae</taxon>
        <taxon>Pseudonocardia</taxon>
    </lineage>
</organism>